<dbReference type="Proteomes" id="UP000656804">
    <property type="component" value="Unassembled WGS sequence"/>
</dbReference>
<dbReference type="GO" id="GO:0006313">
    <property type="term" value="P:DNA transposition"/>
    <property type="evidence" value="ECO:0007669"/>
    <property type="project" value="InterPro"/>
</dbReference>
<evidence type="ECO:0000313" key="3">
    <source>
        <dbReference type="Proteomes" id="UP000656804"/>
    </source>
</evidence>
<dbReference type="InterPro" id="IPR002559">
    <property type="entry name" value="Transposase_11"/>
</dbReference>
<dbReference type="GO" id="GO:0003677">
    <property type="term" value="F:DNA binding"/>
    <property type="evidence" value="ECO:0007669"/>
    <property type="project" value="InterPro"/>
</dbReference>
<keyword evidence="3" id="KW-1185">Reference proteome</keyword>
<dbReference type="InterPro" id="IPR047654">
    <property type="entry name" value="IS1634_transpos"/>
</dbReference>
<dbReference type="SUPFAM" id="SSF53098">
    <property type="entry name" value="Ribonuclease H-like"/>
    <property type="match status" value="1"/>
</dbReference>
<dbReference type="NCBIfam" id="NF033559">
    <property type="entry name" value="transpos_IS1634"/>
    <property type="match status" value="1"/>
</dbReference>
<organism evidence="2 3">
    <name type="scientific">Nocardioides acrostichi</name>
    <dbReference type="NCBI Taxonomy" id="2784339"/>
    <lineage>
        <taxon>Bacteria</taxon>
        <taxon>Bacillati</taxon>
        <taxon>Actinomycetota</taxon>
        <taxon>Actinomycetes</taxon>
        <taxon>Propionibacteriales</taxon>
        <taxon>Nocardioidaceae</taxon>
        <taxon>Nocardioides</taxon>
    </lineage>
</organism>
<dbReference type="InterPro" id="IPR012337">
    <property type="entry name" value="RNaseH-like_sf"/>
</dbReference>
<accession>A0A930YF07</accession>
<dbReference type="Pfam" id="PF01609">
    <property type="entry name" value="DDE_Tnp_1"/>
    <property type="match status" value="1"/>
</dbReference>
<reference evidence="2" key="1">
    <citation type="submission" date="2020-11" db="EMBL/GenBank/DDBJ databases">
        <title>Nocardioides sp. CBS4Y-1, whole genome shotgun sequence.</title>
        <authorList>
            <person name="Tuo L."/>
        </authorList>
    </citation>
    <scope>NUCLEOTIDE SEQUENCE</scope>
    <source>
        <strain evidence="2">CBS4Y-1</strain>
    </source>
</reference>
<proteinExistence type="predicted"/>
<evidence type="ECO:0000259" key="1">
    <source>
        <dbReference type="Pfam" id="PF01609"/>
    </source>
</evidence>
<gene>
    <name evidence="2" type="ORF">ISG29_20080</name>
</gene>
<dbReference type="GO" id="GO:0004803">
    <property type="term" value="F:transposase activity"/>
    <property type="evidence" value="ECO:0007669"/>
    <property type="project" value="InterPro"/>
</dbReference>
<dbReference type="EMBL" id="JADIVZ010000017">
    <property type="protein sequence ID" value="MBF4163974.1"/>
    <property type="molecule type" value="Genomic_DNA"/>
</dbReference>
<dbReference type="AlphaFoldDB" id="A0A930YF07"/>
<comment type="caution">
    <text evidence="2">The sequence shown here is derived from an EMBL/GenBank/DDBJ whole genome shotgun (WGS) entry which is preliminary data.</text>
</comment>
<evidence type="ECO:0000313" key="2">
    <source>
        <dbReference type="EMBL" id="MBF4163974.1"/>
    </source>
</evidence>
<feature type="domain" description="Transposase IS4-like" evidence="1">
    <location>
        <begin position="174"/>
        <end position="459"/>
    </location>
</feature>
<protein>
    <submittedName>
        <fullName evidence="2">IS1634 family transposase</fullName>
    </submittedName>
</protein>
<sequence>MAYVRTVKTASGAIAVQIVHSNRRGSRSIDHIGSAHNDAEVAALKVAAARRLAGGQGELDLGIDLPQDAASGSAEDPLPISATRFAHLWDALSRAYDALGFGEAAGGDEVFRQLVLARIIEPTSKEDSIRVLDEVGVVPASYATINRRLAVYAQPQWRQGLAAASAARATLGPASLVLFDVTTLYFETHQGDGFREPGFSKERRLEPQITVGMLTDAAGRPLLIEAFEGNFEGNKAETRTMLPTLQTFMAAHALQDVTVVADAEMFSEANREAIEDAGLSYIIGARIPHEPYQVKQWRREHPDAEHPDAEIPDGHVFTAPWPANAKKRAAGRRDKVTYYRYKADSARRTLRGIETQIAKAERAVAGKEPVKRNRFLTLTGGQRAVNRDLEAKARALAGLKAYITNMPDPSSEFVIGAYHQLWHIEKSFRMSKHDLRARPIYHHKRESIDAHLTIVFAALAVSRLVEERTGWSIKRFVRTARRYRTVQIRAGGQTLTAADPLPDDLRDALALIN</sequence>
<name>A0A930YF07_9ACTN</name>